<protein>
    <submittedName>
        <fullName evidence="9">Transporter</fullName>
    </submittedName>
</protein>
<dbReference type="RefSeq" id="WP_109389711.1">
    <property type="nucleotide sequence ID" value="NZ_QETF01000020.1"/>
</dbReference>
<evidence type="ECO:0000256" key="5">
    <source>
        <dbReference type="ARBA" id="ARBA00022729"/>
    </source>
</evidence>
<proteinExistence type="inferred from homology"/>
<evidence type="ECO:0000256" key="3">
    <source>
        <dbReference type="ARBA" id="ARBA00022452"/>
    </source>
</evidence>
<dbReference type="InterPro" id="IPR005017">
    <property type="entry name" value="OMPP1/FadL/TodX"/>
</dbReference>
<keyword evidence="5 8" id="KW-0732">Signal</keyword>
<dbReference type="Proteomes" id="UP000245293">
    <property type="component" value="Unassembled WGS sequence"/>
</dbReference>
<comment type="subcellular location">
    <subcellularLocation>
        <location evidence="1">Cell outer membrane</location>
        <topology evidence="1">Multi-pass membrane protein</topology>
    </subcellularLocation>
</comment>
<evidence type="ECO:0000256" key="6">
    <source>
        <dbReference type="ARBA" id="ARBA00023136"/>
    </source>
</evidence>
<evidence type="ECO:0000256" key="7">
    <source>
        <dbReference type="ARBA" id="ARBA00023237"/>
    </source>
</evidence>
<evidence type="ECO:0000313" key="9">
    <source>
        <dbReference type="EMBL" id="PWG15948.1"/>
    </source>
</evidence>
<accession>A0A2V1P2H1</accession>
<gene>
    <name evidence="9" type="ORF">DFK10_14285</name>
</gene>
<evidence type="ECO:0000256" key="4">
    <source>
        <dbReference type="ARBA" id="ARBA00022692"/>
    </source>
</evidence>
<dbReference type="Pfam" id="PF03349">
    <property type="entry name" value="Toluene_X"/>
    <property type="match status" value="1"/>
</dbReference>
<evidence type="ECO:0000313" key="10">
    <source>
        <dbReference type="Proteomes" id="UP000245293"/>
    </source>
</evidence>
<dbReference type="OrthoDB" id="6679728at2"/>
<reference evidence="10" key="1">
    <citation type="submission" date="2018-05" db="EMBL/GenBank/DDBJ databases">
        <authorList>
            <person name="Du Z."/>
            <person name="Wang X."/>
        </authorList>
    </citation>
    <scope>NUCLEOTIDE SEQUENCE [LARGE SCALE GENOMIC DNA]</scope>
    <source>
        <strain evidence="10">WDS4C29</strain>
    </source>
</reference>
<keyword evidence="6" id="KW-0472">Membrane</keyword>
<comment type="caution">
    <text evidence="9">The sequence shown here is derived from an EMBL/GenBank/DDBJ whole genome shotgun (WGS) entry which is preliminary data.</text>
</comment>
<keyword evidence="7" id="KW-0998">Cell outer membrane</keyword>
<dbReference type="GO" id="GO:0009279">
    <property type="term" value="C:cell outer membrane"/>
    <property type="evidence" value="ECO:0007669"/>
    <property type="project" value="UniProtKB-SubCell"/>
</dbReference>
<dbReference type="SUPFAM" id="SSF56935">
    <property type="entry name" value="Porins"/>
    <property type="match status" value="1"/>
</dbReference>
<evidence type="ECO:0000256" key="2">
    <source>
        <dbReference type="ARBA" id="ARBA00008163"/>
    </source>
</evidence>
<name>A0A2V1P2H1_9RHOB</name>
<feature type="signal peptide" evidence="8">
    <location>
        <begin position="1"/>
        <end position="20"/>
    </location>
</feature>
<organism evidence="9 10">
    <name type="scientific">Salibaculum griseiflavum</name>
    <dbReference type="NCBI Taxonomy" id="1914409"/>
    <lineage>
        <taxon>Bacteria</taxon>
        <taxon>Pseudomonadati</taxon>
        <taxon>Pseudomonadota</taxon>
        <taxon>Alphaproteobacteria</taxon>
        <taxon>Rhodobacterales</taxon>
        <taxon>Roseobacteraceae</taxon>
        <taxon>Salibaculum</taxon>
    </lineage>
</organism>
<evidence type="ECO:0000256" key="1">
    <source>
        <dbReference type="ARBA" id="ARBA00004571"/>
    </source>
</evidence>
<keyword evidence="3" id="KW-1134">Transmembrane beta strand</keyword>
<dbReference type="PANTHER" id="PTHR35093">
    <property type="entry name" value="OUTER MEMBRANE PROTEIN NMB0088-RELATED"/>
    <property type="match status" value="1"/>
</dbReference>
<keyword evidence="10" id="KW-1185">Reference proteome</keyword>
<dbReference type="EMBL" id="QETF01000020">
    <property type="protein sequence ID" value="PWG15948.1"/>
    <property type="molecule type" value="Genomic_DNA"/>
</dbReference>
<dbReference type="PANTHER" id="PTHR35093:SF8">
    <property type="entry name" value="OUTER MEMBRANE PROTEIN NMB0088-RELATED"/>
    <property type="match status" value="1"/>
</dbReference>
<comment type="similarity">
    <text evidence="2">Belongs to the OmpP1/FadL family.</text>
</comment>
<dbReference type="Gene3D" id="2.40.160.60">
    <property type="entry name" value="Outer membrane protein transport protein (OMPP1/FadL/TodX)"/>
    <property type="match status" value="1"/>
</dbReference>
<dbReference type="AlphaFoldDB" id="A0A2V1P2H1"/>
<dbReference type="GO" id="GO:0015483">
    <property type="term" value="F:long-chain fatty acid transporting porin activity"/>
    <property type="evidence" value="ECO:0007669"/>
    <property type="project" value="TreeGrafter"/>
</dbReference>
<sequence length="346" mass="35387">MKNVLGAGAALLLTTGLASAGGLDRSGQSVAVIFEEGDYAELSFGYVDPNVTGSGPGGDSGDMAPGYTSVGLAYKADLDDRVSVAFILDEPFGANVDYSEPGYALTGTSATVDTIGLTFLGNYQINERVSVHGGLRMLSASGEVALVAPMPYASEYSGGSGAGYVLGAAYEIPDIALRAALTYSSPIALELDGSVGGNTLEATMPQTVNLDFQTGIAADTLLFGSIRWADWSETALVDSNLPTPLVDYDQDTITYSVGIGRRFSDAFSGSISIGYEAAQGGTTTDLAPTDGYVSLQVGGAYTMTNGVEISGGVRYVKLGDTVGSGTGSAFENNSAIGVGLKVGYNF</sequence>
<evidence type="ECO:0000256" key="8">
    <source>
        <dbReference type="SAM" id="SignalP"/>
    </source>
</evidence>
<keyword evidence="4" id="KW-0812">Transmembrane</keyword>
<feature type="chain" id="PRO_5016058107" evidence="8">
    <location>
        <begin position="21"/>
        <end position="346"/>
    </location>
</feature>